<protein>
    <submittedName>
        <fullName evidence="1">Uncharacterized protein</fullName>
    </submittedName>
</protein>
<sequence length="204" mass="23378">MEDFLLSVSFACRFSLLTPLSLCLFQVVPTRQTFPFSFHTLQEFYMFYQGLPPLAETRNRFLSSRLHSSSHVHKNRLTIPCSVNMATGKSDEPEKLNMDRFMELMRHFWEIIPQPIKSFPWMAALQSFIQINLDLVHAVAKYLCVPLLALSSLSEMSFCAQEKKMIFIPILFLAGFSVAGVLNDTATELSPHLKVQKIMFGLYS</sequence>
<dbReference type="EMBL" id="CM056813">
    <property type="protein sequence ID" value="KAJ8640157.1"/>
    <property type="molecule type" value="Genomic_DNA"/>
</dbReference>
<dbReference type="Proteomes" id="UP001234297">
    <property type="component" value="Chromosome 5"/>
</dbReference>
<reference evidence="1 2" key="1">
    <citation type="journal article" date="2022" name="Hortic Res">
        <title>A haplotype resolved chromosomal level avocado genome allows analysis of novel avocado genes.</title>
        <authorList>
            <person name="Nath O."/>
            <person name="Fletcher S.J."/>
            <person name="Hayward A."/>
            <person name="Shaw L.M."/>
            <person name="Masouleh A.K."/>
            <person name="Furtado A."/>
            <person name="Henry R.J."/>
            <person name="Mitter N."/>
        </authorList>
    </citation>
    <scope>NUCLEOTIDE SEQUENCE [LARGE SCALE GENOMIC DNA]</scope>
    <source>
        <strain evidence="2">cv. Hass</strain>
    </source>
</reference>
<comment type="caution">
    <text evidence="1">The sequence shown here is derived from an EMBL/GenBank/DDBJ whole genome shotgun (WGS) entry which is preliminary data.</text>
</comment>
<accession>A0ACC2M4Q2</accession>
<evidence type="ECO:0000313" key="1">
    <source>
        <dbReference type="EMBL" id="KAJ8640157.1"/>
    </source>
</evidence>
<organism evidence="1 2">
    <name type="scientific">Persea americana</name>
    <name type="common">Avocado</name>
    <dbReference type="NCBI Taxonomy" id="3435"/>
    <lineage>
        <taxon>Eukaryota</taxon>
        <taxon>Viridiplantae</taxon>
        <taxon>Streptophyta</taxon>
        <taxon>Embryophyta</taxon>
        <taxon>Tracheophyta</taxon>
        <taxon>Spermatophyta</taxon>
        <taxon>Magnoliopsida</taxon>
        <taxon>Magnoliidae</taxon>
        <taxon>Laurales</taxon>
        <taxon>Lauraceae</taxon>
        <taxon>Persea</taxon>
    </lineage>
</organism>
<gene>
    <name evidence="1" type="ORF">MRB53_016851</name>
</gene>
<evidence type="ECO:0000313" key="2">
    <source>
        <dbReference type="Proteomes" id="UP001234297"/>
    </source>
</evidence>
<name>A0ACC2M4Q2_PERAE</name>
<proteinExistence type="predicted"/>
<keyword evidence="2" id="KW-1185">Reference proteome</keyword>